<keyword evidence="1 3" id="KW-0328">Glycosyltransferase</keyword>
<comment type="caution">
    <text evidence="3">Lacks conserved residue(s) required for the propagation of feature annotation.</text>
</comment>
<feature type="domain" description="Nucleoside phosphorylase" evidence="4">
    <location>
        <begin position="4"/>
        <end position="237"/>
    </location>
</feature>
<gene>
    <name evidence="3" type="primary">mtnP</name>
    <name evidence="5" type="ORF">EDD42_0135</name>
</gene>
<reference evidence="5 6" key="1">
    <citation type="submission" date="2018-11" db="EMBL/GenBank/DDBJ databases">
        <title>Sequencing the genomes of 1000 actinobacteria strains.</title>
        <authorList>
            <person name="Klenk H.-P."/>
        </authorList>
    </citation>
    <scope>NUCLEOTIDE SEQUENCE [LARGE SCALE GENOMIC DNA]</scope>
    <source>
        <strain evidence="5 6">DSM 14012</strain>
    </source>
</reference>
<name>A0A3N2BY44_9MICO</name>
<proteinExistence type="inferred from homology"/>
<comment type="pathway">
    <text evidence="3">Amino-acid biosynthesis; L-methionine biosynthesis via salvage pathway; S-methyl-5-thio-alpha-D-ribose 1-phosphate from S-methyl-5'-thioadenosine (phosphorylase route): step 1/1.</text>
</comment>
<dbReference type="UniPathway" id="UPA00904">
    <property type="reaction ID" value="UER00873"/>
</dbReference>
<dbReference type="HAMAP" id="MF_01963">
    <property type="entry name" value="MTAP"/>
    <property type="match status" value="1"/>
</dbReference>
<dbReference type="EC" id="2.4.2.28" evidence="3"/>
<dbReference type="EMBL" id="RKHL01000001">
    <property type="protein sequence ID" value="ROR80102.1"/>
    <property type="molecule type" value="Genomic_DNA"/>
</dbReference>
<dbReference type="InterPro" id="IPR035994">
    <property type="entry name" value="Nucleoside_phosphorylase_sf"/>
</dbReference>
<dbReference type="RefSeq" id="WP_085511668.1">
    <property type="nucleotide sequence ID" value="NZ_FXAP01000002.1"/>
</dbReference>
<comment type="similarity">
    <text evidence="3">Belongs to the PNP/MTAP phosphorylase family. MTAP subfamily.</text>
</comment>
<feature type="binding site" evidence="3">
    <location>
        <position position="11"/>
    </location>
    <ligand>
        <name>phosphate</name>
        <dbReference type="ChEBI" id="CHEBI:43474"/>
    </ligand>
</feature>
<evidence type="ECO:0000259" key="4">
    <source>
        <dbReference type="Pfam" id="PF01048"/>
    </source>
</evidence>
<dbReference type="AlphaFoldDB" id="A0A3N2BY44"/>
<dbReference type="InterPro" id="IPR010044">
    <property type="entry name" value="MTAP"/>
</dbReference>
<organism evidence="5 6">
    <name type="scientific">Plantibacter flavus</name>
    <dbReference type="NCBI Taxonomy" id="150123"/>
    <lineage>
        <taxon>Bacteria</taxon>
        <taxon>Bacillati</taxon>
        <taxon>Actinomycetota</taxon>
        <taxon>Actinomycetes</taxon>
        <taxon>Micrococcales</taxon>
        <taxon>Microbacteriaceae</taxon>
        <taxon>Plantibacter</taxon>
    </lineage>
</organism>
<dbReference type="SUPFAM" id="SSF53167">
    <property type="entry name" value="Purine and uridine phosphorylases"/>
    <property type="match status" value="1"/>
</dbReference>
<keyword evidence="2 3" id="KW-0808">Transferase</keyword>
<evidence type="ECO:0000313" key="5">
    <source>
        <dbReference type="EMBL" id="ROR80102.1"/>
    </source>
</evidence>
<accession>A0A3N2BY44</accession>
<dbReference type="Proteomes" id="UP000266915">
    <property type="component" value="Unassembled WGS sequence"/>
</dbReference>
<comment type="function">
    <text evidence="3">Catalyzes the reversible phosphorylation of S-methyl-5'-thioadenosine (MTA) to adenine and 5-methylthioribose-1-phosphate. Involved in the breakdown of MTA, a major by-product of polyamine biosynthesis. Responsible for the first step in the methionine salvage pathway after MTA has been generated from S-adenosylmethionine. Has broad substrate specificity with 6-aminopurine nucleosides as preferred substrates.</text>
</comment>
<dbReference type="PANTHER" id="PTHR42679:SF2">
    <property type="entry name" value="S-METHYL-5'-THIOADENOSINE PHOSPHORYLASE"/>
    <property type="match status" value="1"/>
</dbReference>
<feature type="site" description="Important for substrate specificity" evidence="3">
    <location>
        <position position="215"/>
    </location>
</feature>
<feature type="site" description="Important for substrate specificity" evidence="3">
    <location>
        <position position="161"/>
    </location>
</feature>
<dbReference type="CDD" id="cd09010">
    <property type="entry name" value="MTAP_SsMTAPII_like_MTIP"/>
    <property type="match status" value="1"/>
</dbReference>
<dbReference type="GO" id="GO:0006166">
    <property type="term" value="P:purine ribonucleoside salvage"/>
    <property type="evidence" value="ECO:0007669"/>
    <property type="project" value="UniProtKB-KW"/>
</dbReference>
<evidence type="ECO:0000313" key="6">
    <source>
        <dbReference type="Proteomes" id="UP000266915"/>
    </source>
</evidence>
<feature type="binding site" evidence="3">
    <location>
        <position position="180"/>
    </location>
    <ligand>
        <name>phosphate</name>
        <dbReference type="ChEBI" id="CHEBI:43474"/>
    </ligand>
</feature>
<dbReference type="InterPro" id="IPR000845">
    <property type="entry name" value="Nucleoside_phosphorylase_d"/>
</dbReference>
<dbReference type="PANTHER" id="PTHR42679">
    <property type="entry name" value="S-METHYL-5'-THIOADENOSINE PHOSPHORYLASE"/>
    <property type="match status" value="1"/>
</dbReference>
<dbReference type="GO" id="GO:0005829">
    <property type="term" value="C:cytosol"/>
    <property type="evidence" value="ECO:0007669"/>
    <property type="project" value="TreeGrafter"/>
</dbReference>
<dbReference type="GO" id="GO:0017061">
    <property type="term" value="F:S-methyl-5-thioadenosine phosphorylase activity"/>
    <property type="evidence" value="ECO:0007669"/>
    <property type="project" value="UniProtKB-UniRule"/>
</dbReference>
<comment type="catalytic activity">
    <reaction evidence="3">
        <text>S-methyl-5'-thioadenosine + phosphate = 5-(methylsulfanyl)-alpha-D-ribose 1-phosphate + adenine</text>
        <dbReference type="Rhea" id="RHEA:11852"/>
        <dbReference type="ChEBI" id="CHEBI:16708"/>
        <dbReference type="ChEBI" id="CHEBI:17509"/>
        <dbReference type="ChEBI" id="CHEBI:43474"/>
        <dbReference type="ChEBI" id="CHEBI:58533"/>
        <dbReference type="EC" id="2.4.2.28"/>
    </reaction>
</comment>
<sequence>MTIPIAVIGGSGLSTLLDHASATPITVATPFRSVEVLIGELGDRTIAFVPRHGAGHDVPPHRIDSRATAWALASLGVRAIVSTAAVGSISTAHPVGSLVLVDQYLDRTHSRPDTFYEGPDVQHLPSAEPFCPQLRDLAVETLGDDVVVGATVAVIQGPRFSTRAESRWLASAGAHLVNMTLYPEVALASELNLGTVTLAFVTDEDAGEDAVPVDAPLVFARLREAKPRIVDAVERIVAAIPADYRARTAVDPEAVARVLQRETT</sequence>
<evidence type="ECO:0000256" key="1">
    <source>
        <dbReference type="ARBA" id="ARBA00022676"/>
    </source>
</evidence>
<keyword evidence="3" id="KW-0660">Purine salvage</keyword>
<dbReference type="GO" id="GO:0019509">
    <property type="term" value="P:L-methionine salvage from methylthioadenosine"/>
    <property type="evidence" value="ECO:0007669"/>
    <property type="project" value="UniProtKB-UniRule"/>
</dbReference>
<evidence type="ECO:0000256" key="2">
    <source>
        <dbReference type="ARBA" id="ARBA00022679"/>
    </source>
</evidence>
<comment type="caution">
    <text evidence="5">The sequence shown here is derived from an EMBL/GenBank/DDBJ whole genome shotgun (WGS) entry which is preliminary data.</text>
</comment>
<dbReference type="Pfam" id="PF01048">
    <property type="entry name" value="PNP_UDP_1"/>
    <property type="match status" value="1"/>
</dbReference>
<keyword evidence="6" id="KW-1185">Reference proteome</keyword>
<evidence type="ECO:0000256" key="3">
    <source>
        <dbReference type="HAMAP-Rule" id="MF_01963"/>
    </source>
</evidence>
<feature type="binding site" evidence="3">
    <location>
        <begin position="203"/>
        <end position="205"/>
    </location>
    <ligand>
        <name>substrate</name>
    </ligand>
</feature>
<protein>
    <recommendedName>
        <fullName evidence="3">S-methyl-5'-thioadenosine phosphorylase</fullName>
        <ecNumber evidence="3">2.4.2.28</ecNumber>
    </recommendedName>
    <alternativeName>
        <fullName evidence="3">5'-methylthioadenosine phosphorylase</fullName>
        <shortName evidence="3">MTA phosphorylase</shortName>
        <shortName evidence="3">MTAP</shortName>
    </alternativeName>
</protein>
<dbReference type="Gene3D" id="3.40.50.1580">
    <property type="entry name" value="Nucleoside phosphorylase domain"/>
    <property type="match status" value="1"/>
</dbReference>
<comment type="subunit">
    <text evidence="3">Homohexamer. Dimer of a homotrimer.</text>
</comment>
<feature type="binding site" evidence="3">
    <location>
        <begin position="51"/>
        <end position="52"/>
    </location>
    <ligand>
        <name>phosphate</name>
        <dbReference type="ChEBI" id="CHEBI:43474"/>
    </ligand>
</feature>
<feature type="binding site" evidence="3">
    <location>
        <position position="179"/>
    </location>
    <ligand>
        <name>substrate</name>
    </ligand>
</feature>